<dbReference type="PROSITE" id="PS51764">
    <property type="entry name" value="GH26"/>
    <property type="match status" value="1"/>
</dbReference>
<feature type="transmembrane region" description="Helical" evidence="10">
    <location>
        <begin position="43"/>
        <end position="60"/>
    </location>
</feature>
<feature type="transmembrane region" description="Helical" evidence="10">
    <location>
        <begin position="438"/>
        <end position="459"/>
    </location>
</feature>
<dbReference type="RefSeq" id="WP_104420642.1">
    <property type="nucleotide sequence ID" value="NZ_PTJC01000006.1"/>
</dbReference>
<dbReference type="Gene3D" id="3.90.550.10">
    <property type="entry name" value="Spore Coat Polysaccharide Biosynthesis Protein SpsA, Chain A"/>
    <property type="match status" value="1"/>
</dbReference>
<dbReference type="GO" id="GO:0005886">
    <property type="term" value="C:plasma membrane"/>
    <property type="evidence" value="ECO:0007669"/>
    <property type="project" value="TreeGrafter"/>
</dbReference>
<dbReference type="PANTHER" id="PTHR43867">
    <property type="entry name" value="CELLULOSE SYNTHASE CATALYTIC SUBUNIT A [UDP-FORMING]"/>
    <property type="match status" value="1"/>
</dbReference>
<dbReference type="EMBL" id="PTJC01000006">
    <property type="protein sequence ID" value="PPK86189.1"/>
    <property type="molecule type" value="Genomic_DNA"/>
</dbReference>
<evidence type="ECO:0000313" key="12">
    <source>
        <dbReference type="EMBL" id="PPK86189.1"/>
    </source>
</evidence>
<dbReference type="InterPro" id="IPR029044">
    <property type="entry name" value="Nucleotide-diphossugar_trans"/>
</dbReference>
<keyword evidence="13" id="KW-1185">Reference proteome</keyword>
<comment type="subcellular location">
    <subcellularLocation>
        <location evidence="1">Membrane</location>
        <topology evidence="1">Multi-pass membrane protein</topology>
    </subcellularLocation>
</comment>
<evidence type="ECO:0000256" key="3">
    <source>
        <dbReference type="ARBA" id="ARBA00022679"/>
    </source>
</evidence>
<evidence type="ECO:0000256" key="5">
    <source>
        <dbReference type="ARBA" id="ARBA00022801"/>
    </source>
</evidence>
<comment type="similarity">
    <text evidence="9">Belongs to the glycosyl hydrolase 26 family.</text>
</comment>
<dbReference type="CDD" id="cd06421">
    <property type="entry name" value="CESA_CelA_like"/>
    <property type="match status" value="1"/>
</dbReference>
<dbReference type="GO" id="GO:0004553">
    <property type="term" value="F:hydrolase activity, hydrolyzing O-glycosyl compounds"/>
    <property type="evidence" value="ECO:0007669"/>
    <property type="project" value="InterPro"/>
</dbReference>
<evidence type="ECO:0000256" key="9">
    <source>
        <dbReference type="PROSITE-ProRule" id="PRU01100"/>
    </source>
</evidence>
<protein>
    <submittedName>
        <fullName evidence="12">Cellulose synthase/poly-beta-1,6-N-acetylglucosamine synthase-like glycosyltransferase</fullName>
    </submittedName>
</protein>
<keyword evidence="8 9" id="KW-0326">Glycosidase</keyword>
<keyword evidence="6 10" id="KW-1133">Transmembrane helix</keyword>
<dbReference type="Pfam" id="PF13641">
    <property type="entry name" value="Glyco_tranf_2_3"/>
    <property type="match status" value="1"/>
</dbReference>
<proteinExistence type="inferred from homology"/>
<dbReference type="InterPro" id="IPR050321">
    <property type="entry name" value="Glycosyltr_2/OpgH_subfam"/>
</dbReference>
<keyword evidence="4 10" id="KW-0812">Transmembrane</keyword>
<feature type="active site" description="Proton donor" evidence="9">
    <location>
        <position position="692"/>
    </location>
</feature>
<dbReference type="Gene3D" id="3.20.20.80">
    <property type="entry name" value="Glycosidases"/>
    <property type="match status" value="2"/>
</dbReference>
<comment type="caution">
    <text evidence="12">The sequence shown here is derived from an EMBL/GenBank/DDBJ whole genome shotgun (WGS) entry which is preliminary data.</text>
</comment>
<dbReference type="Pfam" id="PF02156">
    <property type="entry name" value="Glyco_hydro_26"/>
    <property type="match status" value="1"/>
</dbReference>
<feature type="transmembrane region" description="Helical" evidence="10">
    <location>
        <begin position="327"/>
        <end position="350"/>
    </location>
</feature>
<dbReference type="InterPro" id="IPR022790">
    <property type="entry name" value="GH26_dom"/>
</dbReference>
<keyword evidence="7 10" id="KW-0472">Membrane</keyword>
<feature type="active site" description="Nucleophile" evidence="9">
    <location>
        <position position="797"/>
    </location>
</feature>
<evidence type="ECO:0000256" key="8">
    <source>
        <dbReference type="ARBA" id="ARBA00023295"/>
    </source>
</evidence>
<evidence type="ECO:0000256" key="6">
    <source>
        <dbReference type="ARBA" id="ARBA00022989"/>
    </source>
</evidence>
<feature type="transmembrane region" description="Helical" evidence="10">
    <location>
        <begin position="362"/>
        <end position="383"/>
    </location>
</feature>
<evidence type="ECO:0000256" key="10">
    <source>
        <dbReference type="SAM" id="Phobius"/>
    </source>
</evidence>
<dbReference type="SUPFAM" id="SSF53448">
    <property type="entry name" value="Nucleotide-diphospho-sugar transferases"/>
    <property type="match status" value="1"/>
</dbReference>
<keyword evidence="5 9" id="KW-0378">Hydrolase</keyword>
<organism evidence="12 13">
    <name type="scientific">Neolewinella xylanilytica</name>
    <dbReference type="NCBI Taxonomy" id="1514080"/>
    <lineage>
        <taxon>Bacteria</taxon>
        <taxon>Pseudomonadati</taxon>
        <taxon>Bacteroidota</taxon>
        <taxon>Saprospiria</taxon>
        <taxon>Saprospirales</taxon>
        <taxon>Lewinellaceae</taxon>
        <taxon>Neolewinella</taxon>
    </lineage>
</organism>
<dbReference type="AlphaFoldDB" id="A0A2S6I4Z1"/>
<keyword evidence="3 12" id="KW-0808">Transferase</keyword>
<dbReference type="GO" id="GO:0016758">
    <property type="term" value="F:hexosyltransferase activity"/>
    <property type="evidence" value="ECO:0007669"/>
    <property type="project" value="TreeGrafter"/>
</dbReference>
<keyword evidence="2" id="KW-0328">Glycosyltransferase</keyword>
<feature type="transmembrane region" description="Helical" evidence="10">
    <location>
        <begin position="526"/>
        <end position="545"/>
    </location>
</feature>
<evidence type="ECO:0000256" key="2">
    <source>
        <dbReference type="ARBA" id="ARBA00022676"/>
    </source>
</evidence>
<reference evidence="12 13" key="1">
    <citation type="submission" date="2018-02" db="EMBL/GenBank/DDBJ databases">
        <title>Genomic Encyclopedia of Archaeal and Bacterial Type Strains, Phase II (KMG-II): from individual species to whole genera.</title>
        <authorList>
            <person name="Goeker M."/>
        </authorList>
    </citation>
    <scope>NUCLEOTIDE SEQUENCE [LARGE SCALE GENOMIC DNA]</scope>
    <source>
        <strain evidence="12 13">DSM 29526</strain>
    </source>
</reference>
<gene>
    <name evidence="12" type="ORF">CLV84_3110</name>
</gene>
<evidence type="ECO:0000259" key="11">
    <source>
        <dbReference type="PROSITE" id="PS51764"/>
    </source>
</evidence>
<evidence type="ECO:0000256" key="4">
    <source>
        <dbReference type="ARBA" id="ARBA00022692"/>
    </source>
</evidence>
<evidence type="ECO:0000256" key="7">
    <source>
        <dbReference type="ARBA" id="ARBA00023136"/>
    </source>
</evidence>
<feature type="transmembrane region" description="Helical" evidence="10">
    <location>
        <begin position="16"/>
        <end position="37"/>
    </location>
</feature>
<evidence type="ECO:0000256" key="1">
    <source>
        <dbReference type="ARBA" id="ARBA00004141"/>
    </source>
</evidence>
<accession>A0A2S6I4Z1</accession>
<dbReference type="OrthoDB" id="9802773at2"/>
<name>A0A2S6I4Z1_9BACT</name>
<dbReference type="SUPFAM" id="SSF51445">
    <property type="entry name" value="(Trans)glycosidases"/>
    <property type="match status" value="2"/>
</dbReference>
<feature type="transmembrane region" description="Helical" evidence="10">
    <location>
        <begin position="395"/>
        <end position="418"/>
    </location>
</feature>
<dbReference type="Proteomes" id="UP000237662">
    <property type="component" value="Unassembled WGS sequence"/>
</dbReference>
<evidence type="ECO:0000313" key="13">
    <source>
        <dbReference type="Proteomes" id="UP000237662"/>
    </source>
</evidence>
<feature type="transmembrane region" description="Helical" evidence="10">
    <location>
        <begin position="466"/>
        <end position="489"/>
    </location>
</feature>
<dbReference type="PANTHER" id="PTHR43867:SF2">
    <property type="entry name" value="CELLULOSE SYNTHASE CATALYTIC SUBUNIT A [UDP-FORMING]"/>
    <property type="match status" value="1"/>
</dbReference>
<dbReference type="InterPro" id="IPR017853">
    <property type="entry name" value="GH"/>
</dbReference>
<feature type="domain" description="GH26" evidence="11">
    <location>
        <begin position="552"/>
        <end position="863"/>
    </location>
</feature>
<sequence length="1256" mass="142521">MLNEPVLRSPSKYEQLVIRLLVTVGLLSIVNFCYHFFRSEFIGHPLLYGLLCAVLVYGLVRDLSLWYYYLSIRVPPTPLATKTFTVDVLTTYYPGEPYAMVVNTLEAIQRIRYPHTTYLCDEADDDYLKRVCQRLGVIHVTRQVRVNAKAGNINNALRQATGEICLILDPDHIPAPDFLDYIVPHFENPEIGFVQTVQAYYNKFDSIVAKGSAQQTFHFYGPMMMCMNAYGTVNAIGANCTFRRAALDSIGGHAPGLAEDMHTAMLLYREGWKSVYVPRILAKGLVPSTLTAYFKQQIKWSRGTFDLLFKVYPKIFSRITWRQRLHYFLIPIHYLAGLAYLVGFLIPILSLLLSDVPWTGHFGFFLLIILPVVFSSFVLRFYIQKWLISDDERGFHIVGGVLEIIGWWVFTLGFVYTLFDKKVPYLPTPKDDESTTHISLLIPNLIVAFLSLAAVVYGLQRDWTPFSIIMAGFAVLNAGFMFFSVYLAFGTTNRFRTFRKRFPKIIRTIGRHGKAQLLGALDAMTVTVRALAPVLLVLVCLTAFYSTDRYERQTLETIEPIDPDSMTPTTQLGLFLPTQAQGMTDLASVAERKRRYGYHPEIISSFVAWSGQLDVDRLGEHLAGIDSLGADAMITWEPWVSHFPASDTVDEAKNERRGLYYIASGLYDDYVVEVARQIRAMDRTVYLRFAHEFDNPDYPWSEAGGNTPGNYQAAWRHVWEVFRREGVTNVRWVYNPWRAENMRASYPGDRYVDFLGITALNYGPAYADIPEQTFAELYQPFRDSLRALTNKEVLLAEFGSLGDRRTKASWVTQAAEYIAADCPEVRAVVAFESAFDANQPASAGPGSTGYLDWTGNATYLFHPGYPLGDTPAVQASGTDRRELPEGKIVGVGYSKGSGWISSEYIPARKNIVEDYRGMREVGINTVRITEPGIYARNLLGLAEAFGLGVIYGFWIDDDIDFLSDSLRLREVEASILEQVADHKDRKVILHWNLGNDVLAQLSNHFSQPELAAQRQAYYRWVNRLTESIKREDPVHPVYHALDYRPELRELMEAYPLLAGQADGIGLRIGRFFDARGVEELLTAYGNRLVLADIEVHELNALPRSVWGNYLVLANWQHAWRTHTVTFDGLTDFHGRRTQAFRDWREMGGGAQETNTLPTFRILPQAWVPDPGQAVTFRAVGRKEDQWVHPSAAPSGLELEWSIFRKDAYGNPVLLQILGQGTEITLDFPHDHLRYELRLTVSDGVHSREVRTSLLPQ</sequence>